<dbReference type="InterPro" id="IPR007197">
    <property type="entry name" value="rSAM"/>
</dbReference>
<dbReference type="SFLD" id="SFLDS00029">
    <property type="entry name" value="Radical_SAM"/>
    <property type="match status" value="1"/>
</dbReference>
<dbReference type="PANTHER" id="PTHR43787">
    <property type="entry name" value="FEMO COFACTOR BIOSYNTHESIS PROTEIN NIFB-RELATED"/>
    <property type="match status" value="1"/>
</dbReference>
<accession>A0A2S0MUE6</accession>
<comment type="cofactor">
    <cofactor evidence="1">
        <name>[4Fe-4S] cluster</name>
        <dbReference type="ChEBI" id="CHEBI:49883"/>
    </cofactor>
</comment>
<dbReference type="NCBIfam" id="TIGR04085">
    <property type="entry name" value="rSAM_more_4Fe4S"/>
    <property type="match status" value="1"/>
</dbReference>
<dbReference type="GO" id="GO:0051539">
    <property type="term" value="F:4 iron, 4 sulfur cluster binding"/>
    <property type="evidence" value="ECO:0007669"/>
    <property type="project" value="UniProtKB-KW"/>
</dbReference>
<dbReference type="CDD" id="cd01335">
    <property type="entry name" value="Radical_SAM"/>
    <property type="match status" value="1"/>
</dbReference>
<dbReference type="PROSITE" id="PS51918">
    <property type="entry name" value="RADICAL_SAM"/>
    <property type="match status" value="1"/>
</dbReference>
<dbReference type="SUPFAM" id="SSF102114">
    <property type="entry name" value="Radical SAM enzymes"/>
    <property type="match status" value="1"/>
</dbReference>
<dbReference type="SFLD" id="SFLDG01067">
    <property type="entry name" value="SPASM/twitch_domain_containing"/>
    <property type="match status" value="1"/>
</dbReference>
<keyword evidence="3" id="KW-0949">S-adenosyl-L-methionine</keyword>
<evidence type="ECO:0000256" key="6">
    <source>
        <dbReference type="ARBA" id="ARBA00023014"/>
    </source>
</evidence>
<gene>
    <name evidence="8" type="ORF">C6Y53_17555</name>
</gene>
<protein>
    <submittedName>
        <fullName evidence="8">Radical SAM protein</fullName>
    </submittedName>
</protein>
<keyword evidence="6" id="KW-0411">Iron-sulfur</keyword>
<dbReference type="InterPro" id="IPR023885">
    <property type="entry name" value="4Fe4S-binding_SPASM_dom"/>
</dbReference>
<dbReference type="GO" id="GO:0003824">
    <property type="term" value="F:catalytic activity"/>
    <property type="evidence" value="ECO:0007669"/>
    <property type="project" value="InterPro"/>
</dbReference>
<dbReference type="InterPro" id="IPR013785">
    <property type="entry name" value="Aldolase_TIM"/>
</dbReference>
<evidence type="ECO:0000256" key="4">
    <source>
        <dbReference type="ARBA" id="ARBA00022723"/>
    </source>
</evidence>
<dbReference type="Pfam" id="PF04055">
    <property type="entry name" value="Radical_SAM"/>
    <property type="match status" value="1"/>
</dbReference>
<evidence type="ECO:0000256" key="3">
    <source>
        <dbReference type="ARBA" id="ARBA00022691"/>
    </source>
</evidence>
<evidence type="ECO:0000313" key="9">
    <source>
        <dbReference type="Proteomes" id="UP000237655"/>
    </source>
</evidence>
<keyword evidence="5" id="KW-0408">Iron</keyword>
<evidence type="ECO:0000256" key="5">
    <source>
        <dbReference type="ARBA" id="ARBA00023004"/>
    </source>
</evidence>
<sequence>MPDGSDPRFLGTDLTIKPSRYTVLVPLRGDRHLAYNTMSRAFAIWDGGDLDRWTALCAAGALPFSHVYRPFVQGGFVFNAEVDEIATLRASYDKVRNNDGHLMVTIAPTLSCNFGCHYCFQGLDKPLTRMTPKVREATRAFLLDRLKGARSFHLTWYGGEPLMDQQTIWDVSAAAIRHCDDNDIRYSSMMISNGYQMTVPVAEKLREARVGKVQITIDGDEATHDSRRHLTSGRGTFRRIIDNIKAVTARELLKVSVRVNIDGQNEAEALALLEILRAEGLGIRNGVSVYFAPVESVAENAGGCGDCLSKTGYAETENRLHQAAFEAGLMALPKVPRFLGLCTAVKPNSYVVVPNGDLHKCWDTVMDPARRVGSVMGGHRRSDAPTEAMWNAWTPFDNPVCGDCTLLPACGGACAFKFVHNDYASGETGKLPCPSLKFNMAEQLFLRASAKGVVDEGDWDPARSPTVREDGMLTGQRHTMDSVGAVYRSLQKDAAASPA</sequence>
<evidence type="ECO:0000256" key="1">
    <source>
        <dbReference type="ARBA" id="ARBA00001966"/>
    </source>
</evidence>
<feature type="domain" description="Radical SAM core" evidence="7">
    <location>
        <begin position="96"/>
        <end position="326"/>
    </location>
</feature>
<evidence type="ECO:0000313" key="8">
    <source>
        <dbReference type="EMBL" id="AVO39323.1"/>
    </source>
</evidence>
<name>A0A2S0MUE6_9RHOB</name>
<dbReference type="UniPathway" id="UPA00782"/>
<dbReference type="Proteomes" id="UP000237655">
    <property type="component" value="Chromosome"/>
</dbReference>
<keyword evidence="2" id="KW-0004">4Fe-4S</keyword>
<evidence type="ECO:0000256" key="2">
    <source>
        <dbReference type="ARBA" id="ARBA00022485"/>
    </source>
</evidence>
<evidence type="ECO:0000259" key="7">
    <source>
        <dbReference type="PROSITE" id="PS51918"/>
    </source>
</evidence>
<proteinExistence type="predicted"/>
<organism evidence="8 9">
    <name type="scientific">Pukyongiella litopenaei</name>
    <dbReference type="NCBI Taxonomy" id="2605946"/>
    <lineage>
        <taxon>Bacteria</taxon>
        <taxon>Pseudomonadati</taxon>
        <taxon>Pseudomonadota</taxon>
        <taxon>Alphaproteobacteria</taxon>
        <taxon>Rhodobacterales</taxon>
        <taxon>Paracoccaceae</taxon>
        <taxon>Pukyongiella</taxon>
    </lineage>
</organism>
<dbReference type="AlphaFoldDB" id="A0A2S0MUE6"/>
<keyword evidence="9" id="KW-1185">Reference proteome</keyword>
<dbReference type="EMBL" id="CP027665">
    <property type="protein sequence ID" value="AVO39323.1"/>
    <property type="molecule type" value="Genomic_DNA"/>
</dbReference>
<dbReference type="KEGG" id="thas:C6Y53_17555"/>
<reference evidence="9" key="1">
    <citation type="submission" date="2018-03" db="EMBL/GenBank/DDBJ databases">
        <title>Genomic analysis of the strain SH-1 isolated from shrimp intestine.</title>
        <authorList>
            <person name="Kim Y.-S."/>
            <person name="Kim S.-E."/>
            <person name="Kim K.-H."/>
        </authorList>
    </citation>
    <scope>NUCLEOTIDE SEQUENCE [LARGE SCALE GENOMIC DNA]</scope>
    <source>
        <strain evidence="9">SH-1</strain>
    </source>
</reference>
<dbReference type="GO" id="GO:0046872">
    <property type="term" value="F:metal ion binding"/>
    <property type="evidence" value="ECO:0007669"/>
    <property type="project" value="UniProtKB-KW"/>
</dbReference>
<dbReference type="InterPro" id="IPR058240">
    <property type="entry name" value="rSAM_sf"/>
</dbReference>
<dbReference type="Gene3D" id="3.20.20.70">
    <property type="entry name" value="Aldolase class I"/>
    <property type="match status" value="1"/>
</dbReference>
<keyword evidence="4" id="KW-0479">Metal-binding</keyword>
<dbReference type="PANTHER" id="PTHR43787:SF3">
    <property type="entry name" value="ARYLSULFATASE REGULATORY PROTEIN"/>
    <property type="match status" value="1"/>
</dbReference>
<dbReference type="RefSeq" id="WP_106473628.1">
    <property type="nucleotide sequence ID" value="NZ_CP027665.1"/>
</dbReference>